<feature type="compositionally biased region" description="Basic and acidic residues" evidence="1">
    <location>
        <begin position="157"/>
        <end position="170"/>
    </location>
</feature>
<feature type="region of interest" description="Disordered" evidence="1">
    <location>
        <begin position="157"/>
        <end position="187"/>
    </location>
</feature>
<organism evidence="2 3">
    <name type="scientific">Tritrichomonas musculus</name>
    <dbReference type="NCBI Taxonomy" id="1915356"/>
    <lineage>
        <taxon>Eukaryota</taxon>
        <taxon>Metamonada</taxon>
        <taxon>Parabasalia</taxon>
        <taxon>Tritrichomonadida</taxon>
        <taxon>Tritrichomonadidae</taxon>
        <taxon>Tritrichomonas</taxon>
    </lineage>
</organism>
<evidence type="ECO:0000256" key="1">
    <source>
        <dbReference type="SAM" id="MobiDB-lite"/>
    </source>
</evidence>
<feature type="compositionally biased region" description="Polar residues" evidence="1">
    <location>
        <begin position="1"/>
        <end position="12"/>
    </location>
</feature>
<comment type="caution">
    <text evidence="2">The sequence shown here is derived from an EMBL/GenBank/DDBJ whole genome shotgun (WGS) entry which is preliminary data.</text>
</comment>
<accession>A0ABR2HJ53</accession>
<reference evidence="2 3" key="1">
    <citation type="submission" date="2024-04" db="EMBL/GenBank/DDBJ databases">
        <title>Tritrichomonas musculus Genome.</title>
        <authorList>
            <person name="Alves-Ferreira E."/>
            <person name="Grigg M."/>
            <person name="Lorenzi H."/>
            <person name="Galac M."/>
        </authorList>
    </citation>
    <scope>NUCLEOTIDE SEQUENCE [LARGE SCALE GENOMIC DNA]</scope>
    <source>
        <strain evidence="2 3">EAF2021</strain>
    </source>
</reference>
<name>A0ABR2HJ53_9EUKA</name>
<keyword evidence="3" id="KW-1185">Reference proteome</keyword>
<dbReference type="EMBL" id="JAPFFF010000027">
    <property type="protein sequence ID" value="KAK8848236.1"/>
    <property type="molecule type" value="Genomic_DNA"/>
</dbReference>
<feature type="region of interest" description="Disordered" evidence="1">
    <location>
        <begin position="1"/>
        <end position="67"/>
    </location>
</feature>
<proteinExistence type="predicted"/>
<evidence type="ECO:0000313" key="3">
    <source>
        <dbReference type="Proteomes" id="UP001470230"/>
    </source>
</evidence>
<gene>
    <name evidence="2" type="ORF">M9Y10_019292</name>
</gene>
<protein>
    <submittedName>
        <fullName evidence="2">Uncharacterized protein</fullName>
    </submittedName>
</protein>
<sequence>MNNESCLTKSITSPRRRLNPLDRDLSPKLKNSPYLEPPQKALPPKPLNKTEQKTHNRNSKYKNPNQDIQIYNSYYSSLKYQQIFPGYTSTPRKIFRPYQKRQLNQYTHLSRSLNTQSSNFDLCYDEKYTEKQKKSPYNENHLKTHRLAKIRTELKMKEQREKERQERSRTNIEAAEAIQIEKENEKETNDLVFAKHDHSIRIIPSFDRTNEKI</sequence>
<dbReference type="Proteomes" id="UP001470230">
    <property type="component" value="Unassembled WGS sequence"/>
</dbReference>
<evidence type="ECO:0000313" key="2">
    <source>
        <dbReference type="EMBL" id="KAK8848236.1"/>
    </source>
</evidence>